<comment type="similarity">
    <text evidence="4 14">Belongs to the cytochrome P450 family.</text>
</comment>
<comment type="cofactor">
    <cofactor evidence="1 13">
        <name>heme</name>
        <dbReference type="ChEBI" id="CHEBI:30413"/>
    </cofactor>
</comment>
<dbReference type="PRINTS" id="PR00385">
    <property type="entry name" value="P450"/>
</dbReference>
<dbReference type="InterPro" id="IPR050476">
    <property type="entry name" value="Insect_CytP450_Detox"/>
</dbReference>
<evidence type="ECO:0000256" key="7">
    <source>
        <dbReference type="ARBA" id="ARBA00022824"/>
    </source>
</evidence>
<dbReference type="InterPro" id="IPR017972">
    <property type="entry name" value="Cyt_P450_CS"/>
</dbReference>
<feature type="binding site" description="axial binding residue" evidence="13">
    <location>
        <position position="456"/>
    </location>
    <ligand>
        <name>heme</name>
        <dbReference type="ChEBI" id="CHEBI:30413"/>
    </ligand>
    <ligandPart>
        <name>Fe</name>
        <dbReference type="ChEBI" id="CHEBI:18248"/>
    </ligandPart>
</feature>
<dbReference type="GO" id="GO:0020037">
    <property type="term" value="F:heme binding"/>
    <property type="evidence" value="ECO:0007669"/>
    <property type="project" value="InterPro"/>
</dbReference>
<comment type="subcellular location">
    <subcellularLocation>
        <location evidence="3">Endoplasmic reticulum membrane</location>
        <topology evidence="3">Peripheral membrane protein</topology>
    </subcellularLocation>
    <subcellularLocation>
        <location evidence="2">Microsome membrane</location>
        <topology evidence="2">Peripheral membrane protein</topology>
    </subcellularLocation>
</comment>
<evidence type="ECO:0000256" key="11">
    <source>
        <dbReference type="ARBA" id="ARBA00023033"/>
    </source>
</evidence>
<dbReference type="PANTHER" id="PTHR24292">
    <property type="entry name" value="CYTOCHROME P450"/>
    <property type="match status" value="1"/>
</dbReference>
<dbReference type="EMBL" id="JAPXFL010000005">
    <property type="protein sequence ID" value="KAK9506047.1"/>
    <property type="molecule type" value="Genomic_DNA"/>
</dbReference>
<sequence>MWLEFLLLFVAIWLLYKLYFSDFSYWEQKGFPCVKGRFPFGSQANIVLMTEYTGIALQQIYEKLAPHPFGGIYIVRRCELLLRDPEIIKKILIKDFTHFVSRTSIKPATFLQRHLFNANGDLWRALRIKLSPTFTSGRLKSMFNLFNECSMKLDGKLKCLADNEENLDVKELMSRFTTDIICTCAFGLDVNSLDRPDNKLRELGKTIFTKFSWKIHIVRLLLLVMPFLRKMISVRTNSIELETYLLKTITDTVAYREKNNIRRNDFLDLLIDIMKNDNLSVDGRLGKLSSEEHGSVDNLKMDLKLMTANCFAFFAAGFETSSSVQANCLYELALNQDIQDKLRNEIDEVLKRYNGEISYQALQEMPYLEQVISETLRKYPTVPTVSRICDKNYQIPETNLVIDKGTSVVIPVYALHHDSKYYPDPEKFQPERFAPENKSSIPSCAYLPFGEGPRICIGMRFGLLQTKTGIVTTLSKYKLLKTDDTPERLTYEPATAISKVREKISLKIVHRDYRDI</sequence>
<name>A0AAW1D675_9HEMI</name>
<keyword evidence="7" id="KW-0256">Endoplasmic reticulum</keyword>
<evidence type="ECO:0000256" key="14">
    <source>
        <dbReference type="RuleBase" id="RU000461"/>
    </source>
</evidence>
<dbReference type="InterPro" id="IPR036396">
    <property type="entry name" value="Cyt_P450_sf"/>
</dbReference>
<dbReference type="SUPFAM" id="SSF48264">
    <property type="entry name" value="Cytochrome P450"/>
    <property type="match status" value="1"/>
</dbReference>
<protein>
    <recommendedName>
        <fullName evidence="17">Cytochrome P450</fullName>
    </recommendedName>
</protein>
<dbReference type="GO" id="GO:0016705">
    <property type="term" value="F:oxidoreductase activity, acting on paired donors, with incorporation or reduction of molecular oxygen"/>
    <property type="evidence" value="ECO:0007669"/>
    <property type="project" value="InterPro"/>
</dbReference>
<evidence type="ECO:0000256" key="13">
    <source>
        <dbReference type="PIRSR" id="PIRSR602401-1"/>
    </source>
</evidence>
<dbReference type="PROSITE" id="PS00086">
    <property type="entry name" value="CYTOCHROME_P450"/>
    <property type="match status" value="1"/>
</dbReference>
<evidence type="ECO:0000256" key="5">
    <source>
        <dbReference type="ARBA" id="ARBA00022617"/>
    </source>
</evidence>
<dbReference type="PANTHER" id="PTHR24292:SF54">
    <property type="entry name" value="CYP9F3-RELATED"/>
    <property type="match status" value="1"/>
</dbReference>
<comment type="caution">
    <text evidence="15">The sequence shown here is derived from an EMBL/GenBank/DDBJ whole genome shotgun (WGS) entry which is preliminary data.</text>
</comment>
<dbReference type="GO" id="GO:0004497">
    <property type="term" value="F:monooxygenase activity"/>
    <property type="evidence" value="ECO:0007669"/>
    <property type="project" value="UniProtKB-KW"/>
</dbReference>
<accession>A0AAW1D675</accession>
<dbReference type="GO" id="GO:0005789">
    <property type="term" value="C:endoplasmic reticulum membrane"/>
    <property type="evidence" value="ECO:0007669"/>
    <property type="project" value="UniProtKB-SubCell"/>
</dbReference>
<keyword evidence="8" id="KW-0492">Microsome</keyword>
<keyword evidence="12" id="KW-0472">Membrane</keyword>
<evidence type="ECO:0000256" key="2">
    <source>
        <dbReference type="ARBA" id="ARBA00004174"/>
    </source>
</evidence>
<keyword evidence="16" id="KW-1185">Reference proteome</keyword>
<reference evidence="15 16" key="1">
    <citation type="submission" date="2022-12" db="EMBL/GenBank/DDBJ databases">
        <title>Chromosome-level genome assembly of true bugs.</title>
        <authorList>
            <person name="Ma L."/>
            <person name="Li H."/>
        </authorList>
    </citation>
    <scope>NUCLEOTIDE SEQUENCE [LARGE SCALE GENOMIC DNA]</scope>
    <source>
        <strain evidence="15">Lab_2022b</strain>
    </source>
</reference>
<dbReference type="Pfam" id="PF00067">
    <property type="entry name" value="p450"/>
    <property type="match status" value="1"/>
</dbReference>
<evidence type="ECO:0000256" key="9">
    <source>
        <dbReference type="ARBA" id="ARBA00023002"/>
    </source>
</evidence>
<dbReference type="Gene3D" id="1.10.630.10">
    <property type="entry name" value="Cytochrome P450"/>
    <property type="match status" value="1"/>
</dbReference>
<evidence type="ECO:0000313" key="15">
    <source>
        <dbReference type="EMBL" id="KAK9506047.1"/>
    </source>
</evidence>
<keyword evidence="11 14" id="KW-0503">Monooxygenase</keyword>
<dbReference type="InterPro" id="IPR001128">
    <property type="entry name" value="Cyt_P450"/>
</dbReference>
<dbReference type="GO" id="GO:0005506">
    <property type="term" value="F:iron ion binding"/>
    <property type="evidence" value="ECO:0007669"/>
    <property type="project" value="InterPro"/>
</dbReference>
<organism evidence="15 16">
    <name type="scientific">Rhynocoris fuscipes</name>
    <dbReference type="NCBI Taxonomy" id="488301"/>
    <lineage>
        <taxon>Eukaryota</taxon>
        <taxon>Metazoa</taxon>
        <taxon>Ecdysozoa</taxon>
        <taxon>Arthropoda</taxon>
        <taxon>Hexapoda</taxon>
        <taxon>Insecta</taxon>
        <taxon>Pterygota</taxon>
        <taxon>Neoptera</taxon>
        <taxon>Paraneoptera</taxon>
        <taxon>Hemiptera</taxon>
        <taxon>Heteroptera</taxon>
        <taxon>Panheteroptera</taxon>
        <taxon>Cimicomorpha</taxon>
        <taxon>Reduviidae</taxon>
        <taxon>Harpactorinae</taxon>
        <taxon>Harpactorini</taxon>
        <taxon>Rhynocoris</taxon>
    </lineage>
</organism>
<evidence type="ECO:0008006" key="17">
    <source>
        <dbReference type="Google" id="ProtNLM"/>
    </source>
</evidence>
<proteinExistence type="inferred from homology"/>
<evidence type="ECO:0000256" key="1">
    <source>
        <dbReference type="ARBA" id="ARBA00001971"/>
    </source>
</evidence>
<dbReference type="PRINTS" id="PR00463">
    <property type="entry name" value="EP450I"/>
</dbReference>
<keyword evidence="5 13" id="KW-0349">Heme</keyword>
<evidence type="ECO:0000313" key="16">
    <source>
        <dbReference type="Proteomes" id="UP001461498"/>
    </source>
</evidence>
<evidence type="ECO:0000256" key="10">
    <source>
        <dbReference type="ARBA" id="ARBA00023004"/>
    </source>
</evidence>
<dbReference type="CDD" id="cd11056">
    <property type="entry name" value="CYP6-like"/>
    <property type="match status" value="1"/>
</dbReference>
<dbReference type="Proteomes" id="UP001461498">
    <property type="component" value="Unassembled WGS sequence"/>
</dbReference>
<evidence type="ECO:0000256" key="4">
    <source>
        <dbReference type="ARBA" id="ARBA00010617"/>
    </source>
</evidence>
<keyword evidence="9 14" id="KW-0560">Oxidoreductase</keyword>
<dbReference type="AlphaFoldDB" id="A0AAW1D675"/>
<evidence type="ECO:0000256" key="6">
    <source>
        <dbReference type="ARBA" id="ARBA00022723"/>
    </source>
</evidence>
<evidence type="ECO:0000256" key="12">
    <source>
        <dbReference type="ARBA" id="ARBA00023136"/>
    </source>
</evidence>
<keyword evidence="10 13" id="KW-0408">Iron</keyword>
<evidence type="ECO:0000256" key="8">
    <source>
        <dbReference type="ARBA" id="ARBA00022848"/>
    </source>
</evidence>
<gene>
    <name evidence="15" type="ORF">O3M35_008055</name>
</gene>
<dbReference type="InterPro" id="IPR002401">
    <property type="entry name" value="Cyt_P450_E_grp-I"/>
</dbReference>
<evidence type="ECO:0000256" key="3">
    <source>
        <dbReference type="ARBA" id="ARBA00004406"/>
    </source>
</evidence>
<dbReference type="FunFam" id="1.10.630.10:FF:000042">
    <property type="entry name" value="Cytochrome P450"/>
    <property type="match status" value="1"/>
</dbReference>
<keyword evidence="6 13" id="KW-0479">Metal-binding</keyword>